<dbReference type="InterPro" id="IPR027443">
    <property type="entry name" value="IPNS-like_sf"/>
</dbReference>
<accession>A0A5P1FI96</accession>
<sequence length="390" mass="43582">MAASLAWTMLLHTIHKLKGFSLLVKNKGHSLLQPKKMSFEQANAYRRVKPITISYSDLMDKERDLSDRIEEALGPEGLGIILISDVPEFSLLRKNLLHLSPVVASLHDDVRVSIEDPSSRFGIGWSHGNERLESNKVDVYKGSFAANPILDVPTTDVSLMQRYPSFCCPNKWPSSALPELEVAFKALGKMILDVGLKLAYHCDKYVSKTMLIDEDEGIEKIIKRSRCHKARLLYYFPKQKSECMEDSKSISSWAGWHTDFSCLTGLTSGMFTRNSEVVACPDSAGLYIKARNSEIVKVVFGEDELAYQIGDTLEIISGRRLCATPHCVRAPSLEEAAGVARASFAMFMQPDWDEDLKLGDMSNPDIKMTLPNENVTFGEYSEAIICKSIT</sequence>
<dbReference type="PANTHER" id="PTHR48420">
    <property type="entry name" value="NON-HAEM DIOXYGENASE N-TERMINAL DOMAIN-CONTAINING PROTEIN"/>
    <property type="match status" value="1"/>
</dbReference>
<evidence type="ECO:0008006" key="3">
    <source>
        <dbReference type="Google" id="ProtNLM"/>
    </source>
</evidence>
<evidence type="ECO:0000313" key="2">
    <source>
        <dbReference type="Proteomes" id="UP000243459"/>
    </source>
</evidence>
<dbReference type="AlphaFoldDB" id="A0A5P1FI96"/>
<organism evidence="1 2">
    <name type="scientific">Asparagus officinalis</name>
    <name type="common">Garden asparagus</name>
    <dbReference type="NCBI Taxonomy" id="4686"/>
    <lineage>
        <taxon>Eukaryota</taxon>
        <taxon>Viridiplantae</taxon>
        <taxon>Streptophyta</taxon>
        <taxon>Embryophyta</taxon>
        <taxon>Tracheophyta</taxon>
        <taxon>Spermatophyta</taxon>
        <taxon>Magnoliopsida</taxon>
        <taxon>Liliopsida</taxon>
        <taxon>Asparagales</taxon>
        <taxon>Asparagaceae</taxon>
        <taxon>Asparagoideae</taxon>
        <taxon>Asparagus</taxon>
    </lineage>
</organism>
<name>A0A5P1FI96_ASPOF</name>
<dbReference type="EMBL" id="CM007382">
    <property type="protein sequence ID" value="ONK78036.1"/>
    <property type="molecule type" value="Genomic_DNA"/>
</dbReference>
<gene>
    <name evidence="1" type="ORF">A4U43_C02F13530</name>
</gene>
<dbReference type="FunFam" id="2.60.120.330:FF:000031">
    <property type="entry name" value="2-oxoglutarate (2OG) and Fe(II)-dependent oxygenase superfamily protein"/>
    <property type="match status" value="1"/>
</dbReference>
<dbReference type="SUPFAM" id="SSF51197">
    <property type="entry name" value="Clavaminate synthase-like"/>
    <property type="match status" value="1"/>
</dbReference>
<evidence type="ECO:0000313" key="1">
    <source>
        <dbReference type="EMBL" id="ONK78036.1"/>
    </source>
</evidence>
<dbReference type="Proteomes" id="UP000243459">
    <property type="component" value="Chromosome 2"/>
</dbReference>
<dbReference type="Gramene" id="ONK78036">
    <property type="protein sequence ID" value="ONK78036"/>
    <property type="gene ID" value="A4U43_C02F13530"/>
</dbReference>
<keyword evidence="2" id="KW-1185">Reference proteome</keyword>
<protein>
    <recommendedName>
        <fullName evidence="3">Fe2OG dioxygenase domain-containing protein</fullName>
    </recommendedName>
</protein>
<dbReference type="OrthoDB" id="438224at2759"/>
<proteinExistence type="predicted"/>
<dbReference type="PANTHER" id="PTHR48420:SF1">
    <property type="entry name" value="NON-HAEM DIOXYGENASE N-TERMINAL DOMAIN-CONTAINING PROTEIN"/>
    <property type="match status" value="1"/>
</dbReference>
<dbReference type="Gene3D" id="2.60.120.330">
    <property type="entry name" value="B-lactam Antibiotic, Isopenicillin N Synthase, Chain"/>
    <property type="match status" value="1"/>
</dbReference>
<reference evidence="2" key="1">
    <citation type="journal article" date="2017" name="Nat. Commun.">
        <title>The asparagus genome sheds light on the origin and evolution of a young Y chromosome.</title>
        <authorList>
            <person name="Harkess A."/>
            <person name="Zhou J."/>
            <person name="Xu C."/>
            <person name="Bowers J.E."/>
            <person name="Van der Hulst R."/>
            <person name="Ayyampalayam S."/>
            <person name="Mercati F."/>
            <person name="Riccardi P."/>
            <person name="McKain M.R."/>
            <person name="Kakrana A."/>
            <person name="Tang H."/>
            <person name="Ray J."/>
            <person name="Groenendijk J."/>
            <person name="Arikit S."/>
            <person name="Mathioni S.M."/>
            <person name="Nakano M."/>
            <person name="Shan H."/>
            <person name="Telgmann-Rauber A."/>
            <person name="Kanno A."/>
            <person name="Yue Z."/>
            <person name="Chen H."/>
            <person name="Li W."/>
            <person name="Chen Y."/>
            <person name="Xu X."/>
            <person name="Zhang Y."/>
            <person name="Luo S."/>
            <person name="Chen H."/>
            <person name="Gao J."/>
            <person name="Mao Z."/>
            <person name="Pires J.C."/>
            <person name="Luo M."/>
            <person name="Kudrna D."/>
            <person name="Wing R.A."/>
            <person name="Meyers B.C."/>
            <person name="Yi K."/>
            <person name="Kong H."/>
            <person name="Lavrijsen P."/>
            <person name="Sunseri F."/>
            <person name="Falavigna A."/>
            <person name="Ye Y."/>
            <person name="Leebens-Mack J.H."/>
            <person name="Chen G."/>
        </authorList>
    </citation>
    <scope>NUCLEOTIDE SEQUENCE [LARGE SCALE GENOMIC DNA]</scope>
    <source>
        <strain evidence="2">cv. DH0086</strain>
    </source>
</reference>
<dbReference type="OMA" id="LYIHSRT"/>